<evidence type="ECO:0000256" key="1">
    <source>
        <dbReference type="SAM" id="Phobius"/>
    </source>
</evidence>
<protein>
    <submittedName>
        <fullName evidence="2">Uncharacterized protein</fullName>
    </submittedName>
</protein>
<gene>
    <name evidence="2" type="ORF">CEXT_288571</name>
</gene>
<evidence type="ECO:0000313" key="2">
    <source>
        <dbReference type="EMBL" id="GIY27378.1"/>
    </source>
</evidence>
<feature type="transmembrane region" description="Helical" evidence="1">
    <location>
        <begin position="49"/>
        <end position="72"/>
    </location>
</feature>
<keyword evidence="1" id="KW-1133">Transmembrane helix</keyword>
<evidence type="ECO:0000313" key="3">
    <source>
        <dbReference type="Proteomes" id="UP001054945"/>
    </source>
</evidence>
<accession>A0AAV4S5R6</accession>
<feature type="transmembrane region" description="Helical" evidence="1">
    <location>
        <begin position="15"/>
        <end position="37"/>
    </location>
</feature>
<keyword evidence="1" id="KW-0472">Membrane</keyword>
<comment type="caution">
    <text evidence="2">The sequence shown here is derived from an EMBL/GenBank/DDBJ whole genome shotgun (WGS) entry which is preliminary data.</text>
</comment>
<organism evidence="2 3">
    <name type="scientific">Caerostris extrusa</name>
    <name type="common">Bark spider</name>
    <name type="synonym">Caerostris bankana</name>
    <dbReference type="NCBI Taxonomy" id="172846"/>
    <lineage>
        <taxon>Eukaryota</taxon>
        <taxon>Metazoa</taxon>
        <taxon>Ecdysozoa</taxon>
        <taxon>Arthropoda</taxon>
        <taxon>Chelicerata</taxon>
        <taxon>Arachnida</taxon>
        <taxon>Araneae</taxon>
        <taxon>Araneomorphae</taxon>
        <taxon>Entelegynae</taxon>
        <taxon>Araneoidea</taxon>
        <taxon>Araneidae</taxon>
        <taxon>Caerostris</taxon>
    </lineage>
</organism>
<name>A0AAV4S5R6_CAEEX</name>
<dbReference type="AlphaFoldDB" id="A0AAV4S5R6"/>
<keyword evidence="3" id="KW-1185">Reference proteome</keyword>
<dbReference type="EMBL" id="BPLR01008810">
    <property type="protein sequence ID" value="GIY27378.1"/>
    <property type="molecule type" value="Genomic_DNA"/>
</dbReference>
<reference evidence="2 3" key="1">
    <citation type="submission" date="2021-06" db="EMBL/GenBank/DDBJ databases">
        <title>Caerostris extrusa draft genome.</title>
        <authorList>
            <person name="Kono N."/>
            <person name="Arakawa K."/>
        </authorList>
    </citation>
    <scope>NUCLEOTIDE SEQUENCE [LARGE SCALE GENOMIC DNA]</scope>
</reference>
<keyword evidence="1" id="KW-0812">Transmembrane</keyword>
<dbReference type="Proteomes" id="UP001054945">
    <property type="component" value="Unassembled WGS sequence"/>
</dbReference>
<proteinExistence type="predicted"/>
<sequence length="84" mass="9948">MIRFPTLQERWYDKVVFSLCIAYIMCYFTPFLITCLFELIAEFLRRKPWYILLSAFICYGLALLDGISTYLFGNIFTGCKRTTC</sequence>